<evidence type="ECO:0000256" key="5">
    <source>
        <dbReference type="RuleBase" id="RU003682"/>
    </source>
</evidence>
<dbReference type="SUPFAM" id="SSF51197">
    <property type="entry name" value="Clavaminate synthase-like"/>
    <property type="match status" value="1"/>
</dbReference>
<feature type="domain" description="Fe2OG dioxygenase" evidence="6">
    <location>
        <begin position="168"/>
        <end position="268"/>
    </location>
</feature>
<dbReference type="OrthoDB" id="21825at2"/>
<comment type="similarity">
    <text evidence="1 5">Belongs to the iron/ascorbate-dependent oxidoreductase family.</text>
</comment>
<evidence type="ECO:0000256" key="2">
    <source>
        <dbReference type="ARBA" id="ARBA00022723"/>
    </source>
</evidence>
<evidence type="ECO:0000256" key="1">
    <source>
        <dbReference type="ARBA" id="ARBA00008056"/>
    </source>
</evidence>
<dbReference type="PRINTS" id="PR00682">
    <property type="entry name" value="IPNSYNTHASE"/>
</dbReference>
<dbReference type="GO" id="GO:0016491">
    <property type="term" value="F:oxidoreductase activity"/>
    <property type="evidence" value="ECO:0007669"/>
    <property type="project" value="UniProtKB-KW"/>
</dbReference>
<dbReference type="Gene3D" id="2.60.120.330">
    <property type="entry name" value="B-lactam Antibiotic, Isopenicillin N Synthase, Chain"/>
    <property type="match status" value="1"/>
</dbReference>
<accession>A0A3L9Y4J1</accession>
<sequence>MIPILDWQRFASGEDRNGFVADLGAAARGPGFFLLTGHGVDPSLSARIFEMADLFFALPQSEKEVISILKTPHYRGWARDGLESLDEGSGQADRKESFNMGLDLAADDPRVLAGEPFRGVNQWPNLPGFRETMLAYYDAAMALGVDIHRAIALDLGLDEHHFDSAFVDPLAALRMLHYPPGTGAAGEIGAGAHTDYGAITLLMTDGEAGLQVRPRGGDWIDAPHIDGAYVVNIGDCLMRWTNDIYVSTPHRVLPPKRARRSVAFFVEANPDVVVTALPGTGAPKYPPVRAADYLMSRLDATYNAPVARS</sequence>
<keyword evidence="3 5" id="KW-0560">Oxidoreductase</keyword>
<dbReference type="PANTHER" id="PTHR10209">
    <property type="entry name" value="OXIDOREDUCTASE, 2OG-FE II OXYGENASE FAMILY PROTEIN"/>
    <property type="match status" value="1"/>
</dbReference>
<keyword evidence="4 5" id="KW-0408">Iron</keyword>
<dbReference type="InterPro" id="IPR044861">
    <property type="entry name" value="IPNS-like_FE2OG_OXY"/>
</dbReference>
<evidence type="ECO:0000313" key="8">
    <source>
        <dbReference type="Proteomes" id="UP000281343"/>
    </source>
</evidence>
<dbReference type="Pfam" id="PF14226">
    <property type="entry name" value="DIOX_N"/>
    <property type="match status" value="1"/>
</dbReference>
<evidence type="ECO:0000256" key="4">
    <source>
        <dbReference type="ARBA" id="ARBA00023004"/>
    </source>
</evidence>
<name>A0A3L9Y4J1_9RHOB</name>
<protein>
    <submittedName>
        <fullName evidence="7">Isopenicillin N synthase family oxygenase</fullName>
    </submittedName>
</protein>
<evidence type="ECO:0000259" key="6">
    <source>
        <dbReference type="PROSITE" id="PS51471"/>
    </source>
</evidence>
<dbReference type="AlphaFoldDB" id="A0A3L9Y4J1"/>
<dbReference type="Proteomes" id="UP000281343">
    <property type="component" value="Unassembled WGS sequence"/>
</dbReference>
<dbReference type="RefSeq" id="WP_121896241.1">
    <property type="nucleotide sequence ID" value="NZ_RCNT01000001.1"/>
</dbReference>
<keyword evidence="8" id="KW-1185">Reference proteome</keyword>
<keyword evidence="2 5" id="KW-0479">Metal-binding</keyword>
<dbReference type="GO" id="GO:0046872">
    <property type="term" value="F:metal ion binding"/>
    <property type="evidence" value="ECO:0007669"/>
    <property type="project" value="UniProtKB-KW"/>
</dbReference>
<dbReference type="Pfam" id="PF03171">
    <property type="entry name" value="2OG-FeII_Oxy"/>
    <property type="match status" value="1"/>
</dbReference>
<dbReference type="PROSITE" id="PS51471">
    <property type="entry name" value="FE2OG_OXY"/>
    <property type="match status" value="1"/>
</dbReference>
<comment type="caution">
    <text evidence="7">The sequence shown here is derived from an EMBL/GenBank/DDBJ whole genome shotgun (WGS) entry which is preliminary data.</text>
</comment>
<dbReference type="EMBL" id="RCNT01000001">
    <property type="protein sequence ID" value="RMA43651.1"/>
    <property type="molecule type" value="Genomic_DNA"/>
</dbReference>
<dbReference type="InterPro" id="IPR005123">
    <property type="entry name" value="Oxoglu/Fe-dep_dioxygenase_dom"/>
</dbReference>
<evidence type="ECO:0000256" key="3">
    <source>
        <dbReference type="ARBA" id="ARBA00023002"/>
    </source>
</evidence>
<dbReference type="InterPro" id="IPR026992">
    <property type="entry name" value="DIOX_N"/>
</dbReference>
<reference evidence="7 8" key="1">
    <citation type="submission" date="2018-10" db="EMBL/GenBank/DDBJ databases">
        <authorList>
            <person name="Jung H.S."/>
            <person name="Jeon C.O."/>
        </authorList>
    </citation>
    <scope>NUCLEOTIDE SEQUENCE [LARGE SCALE GENOMIC DNA]</scope>
    <source>
        <strain evidence="7 8">MA-7-27</strain>
    </source>
</reference>
<dbReference type="InterPro" id="IPR027443">
    <property type="entry name" value="IPNS-like_sf"/>
</dbReference>
<proteinExistence type="inferred from homology"/>
<gene>
    <name evidence="7" type="ORF">D9R08_01575</name>
</gene>
<organism evidence="7 8">
    <name type="scientific">Rhodophyticola porphyridii</name>
    <dbReference type="NCBI Taxonomy" id="1852017"/>
    <lineage>
        <taxon>Bacteria</taxon>
        <taxon>Pseudomonadati</taxon>
        <taxon>Pseudomonadota</taxon>
        <taxon>Alphaproteobacteria</taxon>
        <taxon>Rhodobacterales</taxon>
        <taxon>Roseobacteraceae</taxon>
        <taxon>Rhodophyticola</taxon>
    </lineage>
</organism>
<dbReference type="PANTHER" id="PTHR10209:SF881">
    <property type="entry name" value="FI07970P-RELATED"/>
    <property type="match status" value="1"/>
</dbReference>
<evidence type="ECO:0000313" key="7">
    <source>
        <dbReference type="EMBL" id="RMA43651.1"/>
    </source>
</evidence>